<dbReference type="SMART" id="SM00064">
    <property type="entry name" value="FYVE"/>
    <property type="match status" value="1"/>
</dbReference>
<dbReference type="VEuPathDB" id="TriTrypDB:ADEAN_000337400"/>
<dbReference type="GO" id="GO:0008270">
    <property type="term" value="F:zinc ion binding"/>
    <property type="evidence" value="ECO:0007669"/>
    <property type="project" value="UniProtKB-KW"/>
</dbReference>
<dbReference type="InterPro" id="IPR000306">
    <property type="entry name" value="Znf_FYVE"/>
</dbReference>
<protein>
    <submittedName>
        <fullName evidence="6">FYVE zinc finger containing protein, putative</fullName>
    </submittedName>
</protein>
<evidence type="ECO:0000256" key="2">
    <source>
        <dbReference type="ARBA" id="ARBA00022771"/>
    </source>
</evidence>
<keyword evidence="1" id="KW-0479">Metal-binding</keyword>
<reference evidence="6 7" key="1">
    <citation type="submission" date="2020-08" db="EMBL/GenBank/DDBJ databases">
        <authorList>
            <person name="Newling K."/>
            <person name="Davey J."/>
            <person name="Forrester S."/>
        </authorList>
    </citation>
    <scope>NUCLEOTIDE SEQUENCE [LARGE SCALE GENOMIC DNA]</scope>
    <source>
        <strain evidence="7">Crithidia deanei Carvalho (ATCC PRA-265)</strain>
    </source>
</reference>
<dbReference type="SUPFAM" id="SSF57903">
    <property type="entry name" value="FYVE/PHD zinc finger"/>
    <property type="match status" value="1"/>
</dbReference>
<name>A0A7G2C842_9TRYP</name>
<evidence type="ECO:0000259" key="5">
    <source>
        <dbReference type="PROSITE" id="PS50178"/>
    </source>
</evidence>
<evidence type="ECO:0000256" key="3">
    <source>
        <dbReference type="ARBA" id="ARBA00022833"/>
    </source>
</evidence>
<proteinExistence type="predicted"/>
<dbReference type="Pfam" id="PF01363">
    <property type="entry name" value="FYVE"/>
    <property type="match status" value="1"/>
</dbReference>
<dbReference type="InterPro" id="IPR052113">
    <property type="entry name" value="FYVE-type_Zinc_Finger"/>
</dbReference>
<feature type="domain" description="FYVE-type" evidence="5">
    <location>
        <begin position="10"/>
        <end position="70"/>
    </location>
</feature>
<gene>
    <name evidence="6" type="ORF">ADEAN_000337400</name>
</gene>
<evidence type="ECO:0000313" key="7">
    <source>
        <dbReference type="Proteomes" id="UP000515908"/>
    </source>
</evidence>
<dbReference type="EMBL" id="LR877149">
    <property type="protein sequence ID" value="CAD2215916.1"/>
    <property type="molecule type" value="Genomic_DNA"/>
</dbReference>
<dbReference type="Gene3D" id="3.30.40.10">
    <property type="entry name" value="Zinc/RING finger domain, C3HC4 (zinc finger)"/>
    <property type="match status" value="1"/>
</dbReference>
<dbReference type="InterPro" id="IPR013083">
    <property type="entry name" value="Znf_RING/FYVE/PHD"/>
</dbReference>
<keyword evidence="2 4" id="KW-0863">Zinc-finger</keyword>
<dbReference type="PANTHER" id="PTHR39490:SF8">
    <property type="entry name" value="ZINC FINGER FYVE DOMAIN-CONTAINING PROTEIN 21"/>
    <property type="match status" value="1"/>
</dbReference>
<accession>A0A7G2C842</accession>
<keyword evidence="7" id="KW-1185">Reference proteome</keyword>
<keyword evidence="3" id="KW-0862">Zinc</keyword>
<evidence type="ECO:0000256" key="4">
    <source>
        <dbReference type="PROSITE-ProRule" id="PRU00091"/>
    </source>
</evidence>
<sequence length="272" mass="30479">MKSIGAWKPDESVDFCEQCSSPFNLLRRRHHCRMCGNIFCHTCCDEWVILKEIHPSDPQRICSECHRALHSSQQNSAVRGRMINASTPFRVNVPSKGNAASSIHSSEEEGDETCRNGVAEVISSMDESRHCNSISFLPVLSGNLVSSDAENVLNVLLFATGDCFTVNVITFEDNETMEDLVCRLSESFYKLRNGPFKTITEEEQKLLLSQLRFSTDTQYIDKKEKALAVASSYRNVILSTLSLEDIDKFSRKLPGTDTALSDFFNPSAFPVC</sequence>
<organism evidence="6 7">
    <name type="scientific">Angomonas deanei</name>
    <dbReference type="NCBI Taxonomy" id="59799"/>
    <lineage>
        <taxon>Eukaryota</taxon>
        <taxon>Discoba</taxon>
        <taxon>Euglenozoa</taxon>
        <taxon>Kinetoplastea</taxon>
        <taxon>Metakinetoplastina</taxon>
        <taxon>Trypanosomatida</taxon>
        <taxon>Trypanosomatidae</taxon>
        <taxon>Strigomonadinae</taxon>
        <taxon>Angomonas</taxon>
    </lineage>
</organism>
<dbReference type="PROSITE" id="PS50178">
    <property type="entry name" value="ZF_FYVE"/>
    <property type="match status" value="1"/>
</dbReference>
<dbReference type="InterPro" id="IPR011011">
    <property type="entry name" value="Znf_FYVE_PHD"/>
</dbReference>
<dbReference type="AlphaFoldDB" id="A0A7G2C842"/>
<evidence type="ECO:0000313" key="6">
    <source>
        <dbReference type="EMBL" id="CAD2215916.1"/>
    </source>
</evidence>
<dbReference type="OrthoDB" id="246056at2759"/>
<dbReference type="InterPro" id="IPR017455">
    <property type="entry name" value="Znf_FYVE-rel"/>
</dbReference>
<evidence type="ECO:0000256" key="1">
    <source>
        <dbReference type="ARBA" id="ARBA00022723"/>
    </source>
</evidence>
<dbReference type="PANTHER" id="PTHR39490">
    <property type="entry name" value="ARRESTIN DOMAIN-CONTAINING PROTEIN D"/>
    <property type="match status" value="1"/>
</dbReference>
<dbReference type="Proteomes" id="UP000515908">
    <property type="component" value="Chromosome 05"/>
</dbReference>